<dbReference type="Proteomes" id="UP000054107">
    <property type="component" value="Unassembled WGS sequence"/>
</dbReference>
<keyword evidence="3" id="KW-1185">Reference proteome</keyword>
<gene>
    <name evidence="2" type="primary">PARPA_06987.1 scaffold 25188</name>
</gene>
<evidence type="ECO:0000256" key="1">
    <source>
        <dbReference type="SAM" id="MobiDB-lite"/>
    </source>
</evidence>
<evidence type="ECO:0000313" key="2">
    <source>
        <dbReference type="EMBL" id="CEP12967.1"/>
    </source>
</evidence>
<feature type="region of interest" description="Disordered" evidence="1">
    <location>
        <begin position="191"/>
        <end position="233"/>
    </location>
</feature>
<dbReference type="AlphaFoldDB" id="A0A0B7N6E5"/>
<dbReference type="EMBL" id="LN728848">
    <property type="protein sequence ID" value="CEP12967.1"/>
    <property type="molecule type" value="Genomic_DNA"/>
</dbReference>
<dbReference type="OrthoDB" id="2422411at2759"/>
<reference evidence="2 3" key="1">
    <citation type="submission" date="2014-09" db="EMBL/GenBank/DDBJ databases">
        <authorList>
            <person name="Ellenberger Sabrina"/>
        </authorList>
    </citation>
    <scope>NUCLEOTIDE SEQUENCE [LARGE SCALE GENOMIC DNA]</scope>
    <source>
        <strain evidence="2 3">CBS 412.66</strain>
    </source>
</reference>
<proteinExistence type="predicted"/>
<evidence type="ECO:0000313" key="3">
    <source>
        <dbReference type="Proteomes" id="UP000054107"/>
    </source>
</evidence>
<protein>
    <submittedName>
        <fullName evidence="2">Uncharacterized protein</fullName>
    </submittedName>
</protein>
<accession>A0A0B7N6E5</accession>
<name>A0A0B7N6E5_9FUNG</name>
<sequence length="263" mass="30439">MKTRLNLSELLSMWTSVVHNSFTEDDWNENLTTFAGQPEFQLEDEDNTTTSEHGVISYIRDTWLVHKQKFVSAWTKIVTHLGSSNTFRVEGAYAYVKSYIQASNLDIDKVFTRIDAAIKDQRSKLDTTESKDRIGIKRSYFRQHALFTPEICDRLNQSFMSLEPHQQIIFIQMASFINCEGFFNWKNAAKTNRRDGKRRGRGGRSQSSTQRDPSAFEHATQRTSFEESQESTLRKCGRCSLVGHNEDFSQQQQQRQQQTIALS</sequence>
<organism evidence="2 3">
    <name type="scientific">Parasitella parasitica</name>
    <dbReference type="NCBI Taxonomy" id="35722"/>
    <lineage>
        <taxon>Eukaryota</taxon>
        <taxon>Fungi</taxon>
        <taxon>Fungi incertae sedis</taxon>
        <taxon>Mucoromycota</taxon>
        <taxon>Mucoromycotina</taxon>
        <taxon>Mucoromycetes</taxon>
        <taxon>Mucorales</taxon>
        <taxon>Mucorineae</taxon>
        <taxon>Mucoraceae</taxon>
        <taxon>Parasitella</taxon>
    </lineage>
</organism>